<gene>
    <name evidence="1" type="ORF">J0X12_12550</name>
</gene>
<dbReference type="Proteomes" id="UP000664761">
    <property type="component" value="Unassembled WGS sequence"/>
</dbReference>
<dbReference type="EMBL" id="JAFLNC010000004">
    <property type="protein sequence ID" value="MBO0334452.1"/>
    <property type="molecule type" value="Genomic_DNA"/>
</dbReference>
<evidence type="ECO:0000313" key="2">
    <source>
        <dbReference type="Proteomes" id="UP000664761"/>
    </source>
</evidence>
<organism evidence="1 2">
    <name type="scientific">Sneathiella sedimenti</name>
    <dbReference type="NCBI Taxonomy" id="2816034"/>
    <lineage>
        <taxon>Bacteria</taxon>
        <taxon>Pseudomonadati</taxon>
        <taxon>Pseudomonadota</taxon>
        <taxon>Alphaproteobacteria</taxon>
        <taxon>Sneathiellales</taxon>
        <taxon>Sneathiellaceae</taxon>
        <taxon>Sneathiella</taxon>
    </lineage>
</organism>
<evidence type="ECO:0000313" key="1">
    <source>
        <dbReference type="EMBL" id="MBO0334452.1"/>
    </source>
</evidence>
<proteinExistence type="predicted"/>
<keyword evidence="2" id="KW-1185">Reference proteome</keyword>
<accession>A0ABS3F940</accession>
<sequence length="244" mass="28243">MPVEPIVIKNTQCDYSIFSDESHTDGNHSFMVIGGILCRSAEAHLIAKRISSIQQNSKFKESLQWKSISRRKIILYKQVIDEVLRLQAEHIIDFSCVVFEKGKINHARYNENDPETGFFKFLYQHHLKSQRQYGRHCKMRGFHGNMETRYDLNELKRCLNASVKGPHTPWKQVEFKNVCETHCLQIADVMIGAVGYCINGKYERNPNSPKSIVAKYLEANSPVDSLSLQSSWPDKGFSIWRFEL</sequence>
<dbReference type="RefSeq" id="WP_207046263.1">
    <property type="nucleotide sequence ID" value="NZ_JAFLNC010000004.1"/>
</dbReference>
<dbReference type="InterPro" id="IPR024524">
    <property type="entry name" value="DUF3800"/>
</dbReference>
<name>A0ABS3F940_9PROT</name>
<protein>
    <submittedName>
        <fullName evidence="1">DUF3800 domain-containing protein</fullName>
    </submittedName>
</protein>
<comment type="caution">
    <text evidence="1">The sequence shown here is derived from an EMBL/GenBank/DDBJ whole genome shotgun (WGS) entry which is preliminary data.</text>
</comment>
<dbReference type="Pfam" id="PF12686">
    <property type="entry name" value="DUF3800"/>
    <property type="match status" value="1"/>
</dbReference>
<reference evidence="1 2" key="1">
    <citation type="submission" date="2021-03" db="EMBL/GenBank/DDBJ databases">
        <title>Sneathiella sp. CAU 1612 isolated from Kang Won-do.</title>
        <authorList>
            <person name="Kim W."/>
        </authorList>
    </citation>
    <scope>NUCLEOTIDE SEQUENCE [LARGE SCALE GENOMIC DNA]</scope>
    <source>
        <strain evidence="1 2">CAU 1612</strain>
    </source>
</reference>